<evidence type="ECO:0000313" key="1">
    <source>
        <dbReference type="EMBL" id="KAK9101743.1"/>
    </source>
</evidence>
<comment type="caution">
    <text evidence="1">The sequence shown here is derived from an EMBL/GenBank/DDBJ whole genome shotgun (WGS) entry which is preliminary data.</text>
</comment>
<gene>
    <name evidence="1" type="ORF">Sjap_018997</name>
</gene>
<dbReference type="AlphaFoldDB" id="A0AAP0HUB1"/>
<reference evidence="1 2" key="1">
    <citation type="submission" date="2024-01" db="EMBL/GenBank/DDBJ databases">
        <title>Genome assemblies of Stephania.</title>
        <authorList>
            <person name="Yang L."/>
        </authorList>
    </citation>
    <scope>NUCLEOTIDE SEQUENCE [LARGE SCALE GENOMIC DNA]</scope>
    <source>
        <strain evidence="1">QJT</strain>
        <tissue evidence="1">Leaf</tissue>
    </source>
</reference>
<dbReference type="EMBL" id="JBBNAE010000008">
    <property type="protein sequence ID" value="KAK9101743.1"/>
    <property type="molecule type" value="Genomic_DNA"/>
</dbReference>
<proteinExistence type="predicted"/>
<accession>A0AAP0HUB1</accession>
<sequence>MGLNLIRLEFEVQNVSYAKNKIKIKIKMTDPSDSLTQKLVDHPQQQQQHQHQHPLSTLSRLLQILSEPLQWLRMLCRELNTSFVLGRSFGLRSQRRLLGLTLQSSLSLLLERCSESSTIAGPALHRLLSPALDHEAILGSLDRCVPPLRAIEDALTLS</sequence>
<protein>
    <submittedName>
        <fullName evidence="1">Uncharacterized protein</fullName>
    </submittedName>
</protein>
<keyword evidence="2" id="KW-1185">Reference proteome</keyword>
<organism evidence="1 2">
    <name type="scientific">Stephania japonica</name>
    <dbReference type="NCBI Taxonomy" id="461633"/>
    <lineage>
        <taxon>Eukaryota</taxon>
        <taxon>Viridiplantae</taxon>
        <taxon>Streptophyta</taxon>
        <taxon>Embryophyta</taxon>
        <taxon>Tracheophyta</taxon>
        <taxon>Spermatophyta</taxon>
        <taxon>Magnoliopsida</taxon>
        <taxon>Ranunculales</taxon>
        <taxon>Menispermaceae</taxon>
        <taxon>Menispermoideae</taxon>
        <taxon>Cissampelideae</taxon>
        <taxon>Stephania</taxon>
    </lineage>
</organism>
<dbReference type="Proteomes" id="UP001417504">
    <property type="component" value="Unassembled WGS sequence"/>
</dbReference>
<name>A0AAP0HUB1_9MAGN</name>
<evidence type="ECO:0000313" key="2">
    <source>
        <dbReference type="Proteomes" id="UP001417504"/>
    </source>
</evidence>